<proteinExistence type="predicted"/>
<dbReference type="PANTHER" id="PTHR11895:SF176">
    <property type="entry name" value="AMIDASE AMID-RELATED"/>
    <property type="match status" value="1"/>
</dbReference>
<keyword evidence="4" id="KW-1185">Reference proteome</keyword>
<reference evidence="3 4" key="1">
    <citation type="submission" date="2015-06" db="EMBL/GenBank/DDBJ databases">
        <title>Draft genome of the ant-associated black yeast Phialophora attae CBS 131958.</title>
        <authorList>
            <person name="Moreno L.F."/>
            <person name="Stielow B.J."/>
            <person name="de Hoog S."/>
            <person name="Vicente V.A."/>
            <person name="Weiss V.A."/>
            <person name="de Vries M."/>
            <person name="Cruz L.M."/>
            <person name="Souza E.M."/>
        </authorList>
    </citation>
    <scope>NUCLEOTIDE SEQUENCE [LARGE SCALE GENOMIC DNA]</scope>
    <source>
        <strain evidence="3 4">CBS 131958</strain>
    </source>
</reference>
<dbReference type="PANTHER" id="PTHR11895">
    <property type="entry name" value="TRANSAMIDASE"/>
    <property type="match status" value="1"/>
</dbReference>
<feature type="chain" id="PRO_5005872933" evidence="1">
    <location>
        <begin position="22"/>
        <end position="496"/>
    </location>
</feature>
<evidence type="ECO:0000259" key="2">
    <source>
        <dbReference type="Pfam" id="PF01425"/>
    </source>
</evidence>
<dbReference type="InterPro" id="IPR023631">
    <property type="entry name" value="Amidase_dom"/>
</dbReference>
<gene>
    <name evidence="3" type="ORF">AB675_5809</name>
</gene>
<dbReference type="Pfam" id="PF01425">
    <property type="entry name" value="Amidase"/>
    <property type="match status" value="1"/>
</dbReference>
<dbReference type="InterPro" id="IPR036928">
    <property type="entry name" value="AS_sf"/>
</dbReference>
<evidence type="ECO:0000256" key="1">
    <source>
        <dbReference type="SAM" id="SignalP"/>
    </source>
</evidence>
<dbReference type="Gene3D" id="3.90.1300.10">
    <property type="entry name" value="Amidase signature (AS) domain"/>
    <property type="match status" value="1"/>
</dbReference>
<keyword evidence="1" id="KW-0732">Signal</keyword>
<feature type="signal peptide" evidence="1">
    <location>
        <begin position="1"/>
        <end position="21"/>
    </location>
</feature>
<comment type="caution">
    <text evidence="3">The sequence shown here is derived from an EMBL/GenBank/DDBJ whole genome shotgun (WGS) entry which is preliminary data.</text>
</comment>
<dbReference type="EMBL" id="LFJN01000017">
    <property type="protein sequence ID" value="KPI38897.1"/>
    <property type="molecule type" value="Genomic_DNA"/>
</dbReference>
<organism evidence="3 4">
    <name type="scientific">Cyphellophora attinorum</name>
    <dbReference type="NCBI Taxonomy" id="1664694"/>
    <lineage>
        <taxon>Eukaryota</taxon>
        <taxon>Fungi</taxon>
        <taxon>Dikarya</taxon>
        <taxon>Ascomycota</taxon>
        <taxon>Pezizomycotina</taxon>
        <taxon>Eurotiomycetes</taxon>
        <taxon>Chaetothyriomycetidae</taxon>
        <taxon>Chaetothyriales</taxon>
        <taxon>Cyphellophoraceae</taxon>
        <taxon>Cyphellophora</taxon>
    </lineage>
</organism>
<name>A0A0N1H2S7_9EURO</name>
<evidence type="ECO:0000313" key="3">
    <source>
        <dbReference type="EMBL" id="KPI38897.1"/>
    </source>
</evidence>
<protein>
    <submittedName>
        <fullName evidence="3">Glutamyl-tRNA(Gln) amidotransferase subunit A</fullName>
    </submittedName>
</protein>
<dbReference type="RefSeq" id="XP_017998860.1">
    <property type="nucleotide sequence ID" value="XM_018146047.1"/>
</dbReference>
<evidence type="ECO:0000313" key="4">
    <source>
        <dbReference type="Proteomes" id="UP000038010"/>
    </source>
</evidence>
<dbReference type="VEuPathDB" id="FungiDB:AB675_5809"/>
<dbReference type="STRING" id="1664694.A0A0N1H2S7"/>
<dbReference type="AlphaFoldDB" id="A0A0N1H2S7"/>
<keyword evidence="3" id="KW-0808">Transferase</keyword>
<feature type="domain" description="Amidase" evidence="2">
    <location>
        <begin position="53"/>
        <end position="472"/>
    </location>
</feature>
<sequence>MWGVRRLALAALAGSSALGVALRTGDNATDLTLLSIREAAALIQEGSLRATQLVEAYLARIDTVDERLRSFIYVARDEALAAAAQVDKDIAAGQYRGALHGIPFGIKDLYFSGAIPTTGNSRLDWGNRTDQVAAVITNLEAAGAVLIGKMDTGEFASGTVKLYMDLPHDLAANPWDLDRFAGGSSTGPGAGVGGRTTLLAVGGDTGGSVRLPSAACGVQGLKPTFGRVSNYGAISNTWSRDCAGPIGWNVEDLGYALEAMGGYDVRDSTTVKTAPFKFDPIIPQDLSGRRVGVVNISSTDYAGLQPAMRAGIENVISLLQDNGAEIVPTNLPSKLAEYNTVGSPISNVEFHVSNWDLIMSDPAAVGQGTRDRLSRILETTAVDYGEARKRALEMTSELEELFRDFEVLVLPGTFYTAGLFSKPKEISDFMLKTAMVPASITGHPALSMRAGFDGELPLNFQMIGPLFDEAVLIRYGMFLEPLIDGVGPRRVPKVLG</sequence>
<dbReference type="InterPro" id="IPR000120">
    <property type="entry name" value="Amidase"/>
</dbReference>
<dbReference type="SUPFAM" id="SSF75304">
    <property type="entry name" value="Amidase signature (AS) enzymes"/>
    <property type="match status" value="1"/>
</dbReference>
<dbReference type="Proteomes" id="UP000038010">
    <property type="component" value="Unassembled WGS sequence"/>
</dbReference>
<dbReference type="GO" id="GO:0016740">
    <property type="term" value="F:transferase activity"/>
    <property type="evidence" value="ECO:0007669"/>
    <property type="project" value="UniProtKB-KW"/>
</dbReference>
<dbReference type="GeneID" id="28737927"/>
<dbReference type="OrthoDB" id="566138at2759"/>
<accession>A0A0N1H2S7</accession>